<protein>
    <submittedName>
        <fullName evidence="2">Uncharacterized protein</fullName>
    </submittedName>
</protein>
<keyword evidence="1" id="KW-0472">Membrane</keyword>
<name>A0A4S2EIG6_9LACO</name>
<comment type="caution">
    <text evidence="2">The sequence shown here is derived from an EMBL/GenBank/DDBJ whole genome shotgun (WGS) entry which is preliminary data.</text>
</comment>
<sequence length="87" mass="10149">MQLEFLLAGLRAGIKTKDRRRELKKTLKILSITAFVLICGNILWNMAQGEVLNAILYLGFLLLYMLSLCLIELADIAWQLRERRRDR</sequence>
<evidence type="ECO:0000256" key="1">
    <source>
        <dbReference type="SAM" id="Phobius"/>
    </source>
</evidence>
<proteinExistence type="predicted"/>
<accession>A0A4S2EIG6</accession>
<gene>
    <name evidence="2" type="ORF">E5340_05570</name>
</gene>
<keyword evidence="1" id="KW-0812">Transmembrane</keyword>
<feature type="transmembrane region" description="Helical" evidence="1">
    <location>
        <begin position="27"/>
        <end position="44"/>
    </location>
</feature>
<keyword evidence="1" id="KW-1133">Transmembrane helix</keyword>
<feature type="transmembrane region" description="Helical" evidence="1">
    <location>
        <begin position="56"/>
        <end position="78"/>
    </location>
</feature>
<dbReference type="EMBL" id="SRYK01000021">
    <property type="protein sequence ID" value="TGY55475.1"/>
    <property type="molecule type" value="Genomic_DNA"/>
</dbReference>
<reference evidence="2 3" key="1">
    <citation type="submission" date="2019-04" db="EMBL/GenBank/DDBJ databases">
        <title>Microbes associate with the intestines of laboratory mice.</title>
        <authorList>
            <person name="Navarre W."/>
            <person name="Wong E."/>
            <person name="Huang K."/>
            <person name="Tropini C."/>
            <person name="Ng K."/>
            <person name="Yu B."/>
        </authorList>
    </citation>
    <scope>NUCLEOTIDE SEQUENCE [LARGE SCALE GENOMIC DNA]</scope>
    <source>
        <strain evidence="2 3">NM26_J9</strain>
    </source>
</reference>
<organism evidence="2 3">
    <name type="scientific">Ligilactobacillus murinus</name>
    <dbReference type="NCBI Taxonomy" id="1622"/>
    <lineage>
        <taxon>Bacteria</taxon>
        <taxon>Bacillati</taxon>
        <taxon>Bacillota</taxon>
        <taxon>Bacilli</taxon>
        <taxon>Lactobacillales</taxon>
        <taxon>Lactobacillaceae</taxon>
        <taxon>Ligilactobacillus</taxon>
    </lineage>
</organism>
<dbReference type="AlphaFoldDB" id="A0A4S2EIG6"/>
<dbReference type="RefSeq" id="WP_135942099.1">
    <property type="nucleotide sequence ID" value="NZ_SRYK01000021.1"/>
</dbReference>
<dbReference type="Proteomes" id="UP000306855">
    <property type="component" value="Unassembled WGS sequence"/>
</dbReference>
<evidence type="ECO:0000313" key="2">
    <source>
        <dbReference type="EMBL" id="TGY55475.1"/>
    </source>
</evidence>
<evidence type="ECO:0000313" key="3">
    <source>
        <dbReference type="Proteomes" id="UP000306855"/>
    </source>
</evidence>